<accession>A0A828Q4J3</accession>
<dbReference type="Proteomes" id="UP000005341">
    <property type="component" value="Unassembled WGS sequence"/>
</dbReference>
<dbReference type="EMBL" id="ADOG01000023">
    <property type="protein sequence ID" value="EFM91529.1"/>
    <property type="molecule type" value="Genomic_DNA"/>
</dbReference>
<gene>
    <name evidence="1" type="ORF">appser6_15510</name>
</gene>
<sequence>MIEEIIDKDGNVFTAEHLEKYIDDFSHRKNEYYLTSNYYYRKGKDKLTSISNEIEKIISSTGAFTGDHGKVSVGSGGPLVYNNSANNVANSLSYSLAQAA</sequence>
<evidence type="ECO:0000313" key="2">
    <source>
        <dbReference type="Proteomes" id="UP000005341"/>
    </source>
</evidence>
<organism evidence="1 2">
    <name type="scientific">Actinobacillus pleuropneumoniae serovar 6 str. Femo</name>
    <dbReference type="NCBI Taxonomy" id="754256"/>
    <lineage>
        <taxon>Bacteria</taxon>
        <taxon>Pseudomonadati</taxon>
        <taxon>Pseudomonadota</taxon>
        <taxon>Gammaproteobacteria</taxon>
        <taxon>Pasteurellales</taxon>
        <taxon>Pasteurellaceae</taxon>
        <taxon>Actinobacillus</taxon>
    </lineage>
</organism>
<name>A0A828Q4J3_ACTPL</name>
<evidence type="ECO:0000313" key="1">
    <source>
        <dbReference type="EMBL" id="EFM91529.1"/>
    </source>
</evidence>
<protein>
    <submittedName>
        <fullName evidence="1">RTX-I toxin determinant A from serotypes 5/10</fullName>
    </submittedName>
</protein>
<comment type="caution">
    <text evidence="1">The sequence shown here is derived from an EMBL/GenBank/DDBJ whole genome shotgun (WGS) entry which is preliminary data.</text>
</comment>
<reference evidence="1 2" key="1">
    <citation type="journal article" date="2010" name="J. Bacteriol.">
        <title>Comparative genomic characterization of Actinobacillus pleuropneumoniae.</title>
        <authorList>
            <person name="Xu Z."/>
            <person name="Chen X."/>
            <person name="Li L."/>
            <person name="Li T."/>
            <person name="Wang S."/>
            <person name="Chen H."/>
            <person name="Zhou R."/>
        </authorList>
    </citation>
    <scope>NUCLEOTIDE SEQUENCE [LARGE SCALE GENOMIC DNA]</scope>
    <source>
        <strain evidence="1 2">Femo</strain>
    </source>
</reference>
<dbReference type="AlphaFoldDB" id="A0A828Q4J3"/>
<proteinExistence type="predicted"/>
<dbReference type="RefSeq" id="WP_005608612.1">
    <property type="nucleotide sequence ID" value="NZ_ADOG01000023.1"/>
</dbReference>